<sequence>MKLPLSYLAVATLGGLMPIASASEEKITQFYKLKGDETPEQKIQIASNIVPHARQLAYHEEEFIAFIHFGPNTFTGKEWGNGKEDAKVFNPTKVDTDQWCRIMKEAGMTKVVITVKHHDGFCTWQTRYNDTFSVLASPWENGKGDVLKRLSASAKKFGLKLGVYLSPADLYQIENKDGLYGNLSKKVKSVIPTDPTTFQSDPTKQRKVAAGAPTFTAVVDDYNRYFMNQLYELLTEYGEIHEVWFDGAHPKRKGGQTYDKKSWFKLIRQLAPDAVIFGGPDIRWCGNEHGGTRKNEWNVITMHDMDNHSGLDRTAGNIGYESEIVKPTFNVYGKEYKANYLNYTISEVDTSIRGGWFWRNDHEQPVKSADWVFDVYERSVGGNAVFLLNIPPNKFGIIGERDQKSLLEAGRRIKATYGTDLAKGFSSDADQNALGDKNLDTYWQPKAGLNGEFTITLPKPQTINRFTLQESITKIGQRVKKHAIDAWIDGAWKEVSHEEAIGYKRTHRFPSVTTDKFRVRILDARATPSIAEVAAHFYKSPPLAVTIHANAGKVELSTQSKGGHGGHAAKVKQEIRYTLDGSEPTAKSTLYAGPFELKDGGTVKARSFVDDAMGEITTTRLGISNAGWKVTASSAQGGYDAAKAIDGNTASYWHTTWSGQTPAHPHTLTIELPTQRSIAGFTYLPRQDRRVPDSMIEGFKVEASRDGEKWVEISKGEFGNILNDPSQRTHLFKKPVDIKFFRLVSLSSPQGKPYAGAAEIGLLAK</sequence>
<gene>
    <name evidence="8" type="ORF">ACFSW8_03010</name>
</gene>
<dbReference type="SUPFAM" id="SSF51445">
    <property type="entry name" value="(Trans)glycosidases"/>
    <property type="match status" value="1"/>
</dbReference>
<evidence type="ECO:0000256" key="1">
    <source>
        <dbReference type="ARBA" id="ARBA00007951"/>
    </source>
</evidence>
<keyword evidence="3 6" id="KW-0732">Signal</keyword>
<dbReference type="EC" id="3.2.1.51" evidence="2"/>
<dbReference type="EMBL" id="JBHUJB010000014">
    <property type="protein sequence ID" value="MFD2157864.1"/>
    <property type="molecule type" value="Genomic_DNA"/>
</dbReference>
<reference evidence="9" key="1">
    <citation type="journal article" date="2019" name="Int. J. Syst. Evol. Microbiol.">
        <title>The Global Catalogue of Microorganisms (GCM) 10K type strain sequencing project: providing services to taxonomists for standard genome sequencing and annotation.</title>
        <authorList>
            <consortium name="The Broad Institute Genomics Platform"/>
            <consortium name="The Broad Institute Genome Sequencing Center for Infectious Disease"/>
            <person name="Wu L."/>
            <person name="Ma J."/>
        </authorList>
    </citation>
    <scope>NUCLEOTIDE SEQUENCE [LARGE SCALE GENOMIC DNA]</scope>
    <source>
        <strain evidence="9">CCUG 57942</strain>
    </source>
</reference>
<dbReference type="SMART" id="SM00812">
    <property type="entry name" value="Alpha_L_fucos"/>
    <property type="match status" value="1"/>
</dbReference>
<dbReference type="InterPro" id="IPR026876">
    <property type="entry name" value="Fn3_assoc_repeat"/>
</dbReference>
<dbReference type="InterPro" id="IPR057739">
    <property type="entry name" value="Glyco_hydro_29_N"/>
</dbReference>
<dbReference type="RefSeq" id="WP_377088275.1">
    <property type="nucleotide sequence ID" value="NZ_JBHSJL010000014.1"/>
</dbReference>
<evidence type="ECO:0000313" key="8">
    <source>
        <dbReference type="EMBL" id="MFD2157864.1"/>
    </source>
</evidence>
<proteinExistence type="inferred from homology"/>
<dbReference type="PROSITE" id="PS50022">
    <property type="entry name" value="FA58C_3"/>
    <property type="match status" value="1"/>
</dbReference>
<keyword evidence="9" id="KW-1185">Reference proteome</keyword>
<evidence type="ECO:0000256" key="3">
    <source>
        <dbReference type="ARBA" id="ARBA00022729"/>
    </source>
</evidence>
<evidence type="ECO:0000259" key="7">
    <source>
        <dbReference type="PROSITE" id="PS50022"/>
    </source>
</evidence>
<dbReference type="InterPro" id="IPR000421">
    <property type="entry name" value="FA58C"/>
</dbReference>
<name>A0ABW4Z7D1_9BACT</name>
<dbReference type="Gene3D" id="2.60.120.260">
    <property type="entry name" value="Galactose-binding domain-like"/>
    <property type="match status" value="2"/>
</dbReference>
<dbReference type="Pfam" id="PF01120">
    <property type="entry name" value="Alpha_L_fucos"/>
    <property type="match status" value="1"/>
</dbReference>
<evidence type="ECO:0000256" key="6">
    <source>
        <dbReference type="SAM" id="SignalP"/>
    </source>
</evidence>
<feature type="chain" id="PRO_5046126284" description="alpha-L-fucosidase" evidence="6">
    <location>
        <begin position="23"/>
        <end position="765"/>
    </location>
</feature>
<dbReference type="SUPFAM" id="SSF49785">
    <property type="entry name" value="Galactose-binding domain-like"/>
    <property type="match status" value="2"/>
</dbReference>
<comment type="caution">
    <text evidence="8">The sequence shown here is derived from an EMBL/GenBank/DDBJ whole genome shotgun (WGS) entry which is preliminary data.</text>
</comment>
<evidence type="ECO:0000256" key="5">
    <source>
        <dbReference type="ARBA" id="ARBA00023295"/>
    </source>
</evidence>
<dbReference type="Pfam" id="PF13287">
    <property type="entry name" value="Fn3_assoc"/>
    <property type="match status" value="1"/>
</dbReference>
<dbReference type="PANTHER" id="PTHR10030">
    <property type="entry name" value="ALPHA-L-FUCOSIDASE"/>
    <property type="match status" value="1"/>
</dbReference>
<dbReference type="InterPro" id="IPR017853">
    <property type="entry name" value="GH"/>
</dbReference>
<dbReference type="Gene3D" id="3.20.20.80">
    <property type="entry name" value="Glycosidases"/>
    <property type="match status" value="1"/>
</dbReference>
<keyword evidence="4" id="KW-0378">Hydrolase</keyword>
<evidence type="ECO:0000313" key="9">
    <source>
        <dbReference type="Proteomes" id="UP001597389"/>
    </source>
</evidence>
<dbReference type="Pfam" id="PF00754">
    <property type="entry name" value="F5_F8_type_C"/>
    <property type="match status" value="2"/>
</dbReference>
<protein>
    <recommendedName>
        <fullName evidence="2">alpha-L-fucosidase</fullName>
        <ecNumber evidence="2">3.2.1.51</ecNumber>
    </recommendedName>
</protein>
<accession>A0ABW4Z7D1</accession>
<evidence type="ECO:0000256" key="4">
    <source>
        <dbReference type="ARBA" id="ARBA00022801"/>
    </source>
</evidence>
<evidence type="ECO:0000256" key="2">
    <source>
        <dbReference type="ARBA" id="ARBA00012662"/>
    </source>
</evidence>
<dbReference type="InterPro" id="IPR000933">
    <property type="entry name" value="Glyco_hydro_29"/>
</dbReference>
<dbReference type="PANTHER" id="PTHR10030:SF37">
    <property type="entry name" value="ALPHA-L-FUCOSIDASE-RELATED"/>
    <property type="match status" value="1"/>
</dbReference>
<organism evidence="8 9">
    <name type="scientific">Rubritalea tangerina</name>
    <dbReference type="NCBI Taxonomy" id="430798"/>
    <lineage>
        <taxon>Bacteria</taxon>
        <taxon>Pseudomonadati</taxon>
        <taxon>Verrucomicrobiota</taxon>
        <taxon>Verrucomicrobiia</taxon>
        <taxon>Verrucomicrobiales</taxon>
        <taxon>Rubritaleaceae</taxon>
        <taxon>Rubritalea</taxon>
    </lineage>
</organism>
<feature type="domain" description="F5/8 type C" evidence="7">
    <location>
        <begin position="616"/>
        <end position="765"/>
    </location>
</feature>
<feature type="signal peptide" evidence="6">
    <location>
        <begin position="1"/>
        <end position="22"/>
    </location>
</feature>
<dbReference type="Proteomes" id="UP001597389">
    <property type="component" value="Unassembled WGS sequence"/>
</dbReference>
<keyword evidence="5" id="KW-0326">Glycosidase</keyword>
<comment type="similarity">
    <text evidence="1">Belongs to the glycosyl hydrolase 29 family.</text>
</comment>
<dbReference type="InterPro" id="IPR008979">
    <property type="entry name" value="Galactose-bd-like_sf"/>
</dbReference>